<name>A0A3B0BG59_9BACL</name>
<dbReference type="PANTHER" id="PTHR37171">
    <property type="entry name" value="SERINE/THREONINE-PROTEIN KINASE YRZF-RELATED"/>
    <property type="match status" value="1"/>
</dbReference>
<evidence type="ECO:0000313" key="1">
    <source>
        <dbReference type="EMBL" id="RKN72383.1"/>
    </source>
</evidence>
<dbReference type="InterPro" id="IPR011009">
    <property type="entry name" value="Kinase-like_dom_sf"/>
</dbReference>
<sequence>MGKVRGELLPQLAIRSVNPREPVEVLFVPKPWRLVGAGNYAAVVLHPEEPGKVVKVYAEGRPGLQEEIEVYRRLGRHPAFSECYGAGESFLVLRRLAGVTIYECLRKGIRIPETVIRDIDDALAYARRRGLRPHDVHGKNIMMMDGRGAVVDVSDFLKEEPCIMWSDFKKSYYALYKPLLLLGLTFPIPDGWLNMLRKGYRLIRRRES</sequence>
<dbReference type="PANTHER" id="PTHR37171:SF1">
    <property type="entry name" value="SERINE_THREONINE-PROTEIN KINASE YRZF-RELATED"/>
    <property type="match status" value="1"/>
</dbReference>
<keyword evidence="2" id="KW-1185">Reference proteome</keyword>
<dbReference type="OrthoDB" id="529320at2"/>
<dbReference type="SUPFAM" id="SSF56112">
    <property type="entry name" value="Protein kinase-like (PK-like)"/>
    <property type="match status" value="1"/>
</dbReference>
<reference evidence="1 2" key="1">
    <citation type="journal article" date="2007" name="Int. J. Syst. Evol. Microbiol.">
        <title>Paenibacillus ginsengarvi sp. nov., isolated from soil from ginseng cultivation.</title>
        <authorList>
            <person name="Yoon M.H."/>
            <person name="Ten L.N."/>
            <person name="Im W.T."/>
        </authorList>
    </citation>
    <scope>NUCLEOTIDE SEQUENCE [LARGE SCALE GENOMIC DNA]</scope>
    <source>
        <strain evidence="1 2">KCTC 13059</strain>
    </source>
</reference>
<dbReference type="Proteomes" id="UP000282311">
    <property type="component" value="Unassembled WGS sequence"/>
</dbReference>
<proteinExistence type="predicted"/>
<accession>A0A3B0BG59</accession>
<keyword evidence="1" id="KW-0418">Kinase</keyword>
<dbReference type="GO" id="GO:0004674">
    <property type="term" value="F:protein serine/threonine kinase activity"/>
    <property type="evidence" value="ECO:0007669"/>
    <property type="project" value="UniProtKB-KW"/>
</dbReference>
<organism evidence="1 2">
    <name type="scientific">Paenibacillus ginsengarvi</name>
    <dbReference type="NCBI Taxonomy" id="400777"/>
    <lineage>
        <taxon>Bacteria</taxon>
        <taxon>Bacillati</taxon>
        <taxon>Bacillota</taxon>
        <taxon>Bacilli</taxon>
        <taxon>Bacillales</taxon>
        <taxon>Paenibacillaceae</taxon>
        <taxon>Paenibacillus</taxon>
    </lineage>
</organism>
<protein>
    <submittedName>
        <fullName evidence="1">Serine/threonine protein kinase</fullName>
    </submittedName>
</protein>
<gene>
    <name evidence="1" type="ORF">D7M11_28290</name>
</gene>
<dbReference type="AlphaFoldDB" id="A0A3B0BG59"/>
<keyword evidence="1" id="KW-0723">Serine/threonine-protein kinase</keyword>
<evidence type="ECO:0000313" key="2">
    <source>
        <dbReference type="Proteomes" id="UP000282311"/>
    </source>
</evidence>
<keyword evidence="1" id="KW-0808">Transferase</keyword>
<comment type="caution">
    <text evidence="1">The sequence shown here is derived from an EMBL/GenBank/DDBJ whole genome shotgun (WGS) entry which is preliminary data.</text>
</comment>
<dbReference type="Gene3D" id="1.10.510.10">
    <property type="entry name" value="Transferase(Phosphotransferase) domain 1"/>
    <property type="match status" value="1"/>
</dbReference>
<dbReference type="InterPro" id="IPR052396">
    <property type="entry name" value="Meiotic_Drive_Suppr_Kinase"/>
</dbReference>
<dbReference type="EMBL" id="RBAH01000027">
    <property type="protein sequence ID" value="RKN72383.1"/>
    <property type="molecule type" value="Genomic_DNA"/>
</dbReference>